<dbReference type="AlphaFoldDB" id="A0A5J4UQ03"/>
<dbReference type="EMBL" id="SNRW01013857">
    <property type="protein sequence ID" value="KAA6372140.1"/>
    <property type="molecule type" value="Genomic_DNA"/>
</dbReference>
<name>A0A5J4UQ03_9EUKA</name>
<gene>
    <name evidence="1" type="ORF">EZS28_032333</name>
</gene>
<evidence type="ECO:0000313" key="1">
    <source>
        <dbReference type="EMBL" id="KAA6372140.1"/>
    </source>
</evidence>
<dbReference type="Proteomes" id="UP000324800">
    <property type="component" value="Unassembled WGS sequence"/>
</dbReference>
<organism evidence="1 2">
    <name type="scientific">Streblomastix strix</name>
    <dbReference type="NCBI Taxonomy" id="222440"/>
    <lineage>
        <taxon>Eukaryota</taxon>
        <taxon>Metamonada</taxon>
        <taxon>Preaxostyla</taxon>
        <taxon>Oxymonadida</taxon>
        <taxon>Streblomastigidae</taxon>
        <taxon>Streblomastix</taxon>
    </lineage>
</organism>
<comment type="caution">
    <text evidence="1">The sequence shown here is derived from an EMBL/GenBank/DDBJ whole genome shotgun (WGS) entry which is preliminary data.</text>
</comment>
<reference evidence="1 2" key="1">
    <citation type="submission" date="2019-03" db="EMBL/GenBank/DDBJ databases">
        <title>Single cell metagenomics reveals metabolic interactions within the superorganism composed of flagellate Streblomastix strix and complex community of Bacteroidetes bacteria on its surface.</title>
        <authorList>
            <person name="Treitli S.C."/>
            <person name="Kolisko M."/>
            <person name="Husnik F."/>
            <person name="Keeling P."/>
            <person name="Hampl V."/>
        </authorList>
    </citation>
    <scope>NUCLEOTIDE SEQUENCE [LARGE SCALE GENOMIC DNA]</scope>
    <source>
        <strain evidence="1">ST1C</strain>
    </source>
</reference>
<sequence length="168" mass="19418">MAEQNPLQPVEGFPRLLILTRQTSLSETGSLNEQQQQLSLSLSQSSSSLIQIKQNQQPSQKQSLFVTDPNHQFIKGIQQSKYIPVEQAVNHLPLLSEDPKRQIEIKVYTGEQVQYINKMEQDDKFQNMIDNMMNKLQGHSNDDEAVRLRMQILNKLSPEEQQRVKRGF</sequence>
<proteinExistence type="predicted"/>
<protein>
    <submittedName>
        <fullName evidence="1">Uncharacterized protein</fullName>
    </submittedName>
</protein>
<accession>A0A5J4UQ03</accession>
<evidence type="ECO:0000313" key="2">
    <source>
        <dbReference type="Proteomes" id="UP000324800"/>
    </source>
</evidence>